<dbReference type="Proteomes" id="UP001066276">
    <property type="component" value="Chromosome 2_1"/>
</dbReference>
<sequence length="187" mass="20132">MDTEPTAVKGEPSHTPEKGPGLRKTSRRKIGGHEPVGLGIGPQPRCIVLPLSAAEQRFREAVEAKTSPTAETEVSATCASTGDARFDQTEERQMQTELRAEEGTRAVVIPASQGRRETTGHEIPPNPKVALRKGKVTDGLIGGANQARDGRVTENPVISAAIRKQRQILDGRRACSRYGGTRHPPET</sequence>
<feature type="region of interest" description="Disordered" evidence="1">
    <location>
        <begin position="1"/>
        <end position="44"/>
    </location>
</feature>
<feature type="region of interest" description="Disordered" evidence="1">
    <location>
        <begin position="63"/>
        <end position="82"/>
    </location>
</feature>
<proteinExistence type="predicted"/>
<evidence type="ECO:0000256" key="1">
    <source>
        <dbReference type="SAM" id="MobiDB-lite"/>
    </source>
</evidence>
<dbReference type="EMBL" id="JANPWB010000003">
    <property type="protein sequence ID" value="KAJ1202643.1"/>
    <property type="molecule type" value="Genomic_DNA"/>
</dbReference>
<protein>
    <submittedName>
        <fullName evidence="2">Uncharacterized protein</fullName>
    </submittedName>
</protein>
<dbReference type="AlphaFoldDB" id="A0AAV7VQQ6"/>
<keyword evidence="3" id="KW-1185">Reference proteome</keyword>
<evidence type="ECO:0000313" key="3">
    <source>
        <dbReference type="Proteomes" id="UP001066276"/>
    </source>
</evidence>
<feature type="compositionally biased region" description="Polar residues" evidence="1">
    <location>
        <begin position="66"/>
        <end position="80"/>
    </location>
</feature>
<name>A0AAV7VQQ6_PLEWA</name>
<feature type="region of interest" description="Disordered" evidence="1">
    <location>
        <begin position="101"/>
        <end position="130"/>
    </location>
</feature>
<reference evidence="2" key="1">
    <citation type="journal article" date="2022" name="bioRxiv">
        <title>Sequencing and chromosome-scale assembly of the giantPleurodeles waltlgenome.</title>
        <authorList>
            <person name="Brown T."/>
            <person name="Elewa A."/>
            <person name="Iarovenko S."/>
            <person name="Subramanian E."/>
            <person name="Araus A.J."/>
            <person name="Petzold A."/>
            <person name="Susuki M."/>
            <person name="Suzuki K.-i.T."/>
            <person name="Hayashi T."/>
            <person name="Toyoda A."/>
            <person name="Oliveira C."/>
            <person name="Osipova E."/>
            <person name="Leigh N.D."/>
            <person name="Simon A."/>
            <person name="Yun M.H."/>
        </authorList>
    </citation>
    <scope>NUCLEOTIDE SEQUENCE</scope>
    <source>
        <strain evidence="2">20211129_DDA</strain>
        <tissue evidence="2">Liver</tissue>
    </source>
</reference>
<gene>
    <name evidence="2" type="ORF">NDU88_006440</name>
</gene>
<accession>A0AAV7VQQ6</accession>
<organism evidence="2 3">
    <name type="scientific">Pleurodeles waltl</name>
    <name type="common">Iberian ribbed newt</name>
    <dbReference type="NCBI Taxonomy" id="8319"/>
    <lineage>
        <taxon>Eukaryota</taxon>
        <taxon>Metazoa</taxon>
        <taxon>Chordata</taxon>
        <taxon>Craniata</taxon>
        <taxon>Vertebrata</taxon>
        <taxon>Euteleostomi</taxon>
        <taxon>Amphibia</taxon>
        <taxon>Batrachia</taxon>
        <taxon>Caudata</taxon>
        <taxon>Salamandroidea</taxon>
        <taxon>Salamandridae</taxon>
        <taxon>Pleurodelinae</taxon>
        <taxon>Pleurodeles</taxon>
    </lineage>
</organism>
<comment type="caution">
    <text evidence="2">The sequence shown here is derived from an EMBL/GenBank/DDBJ whole genome shotgun (WGS) entry which is preliminary data.</text>
</comment>
<evidence type="ECO:0000313" key="2">
    <source>
        <dbReference type="EMBL" id="KAJ1202643.1"/>
    </source>
</evidence>